<evidence type="ECO:0000313" key="2">
    <source>
        <dbReference type="Proteomes" id="UP001152422"/>
    </source>
</evidence>
<gene>
    <name evidence="1" type="ORF">M4L89_13720</name>
</gene>
<dbReference type="RefSeq" id="WP_202808945.1">
    <property type="nucleotide sequence ID" value="NZ_CP068576.1"/>
</dbReference>
<dbReference type="EMBL" id="JAMBQA010000012">
    <property type="protein sequence ID" value="MDG0847284.1"/>
    <property type="molecule type" value="Genomic_DNA"/>
</dbReference>
<sequence length="78" mass="8931">MIIDTEIYVYNKELNIKVNEQNEIIQYALIGGVGAGGIFVPYEIVPDDFIENFDSKYYLYVDGNIKVNPDYVAPEIHL</sequence>
<accession>A0A9X4LBC2</accession>
<keyword evidence="2" id="KW-1185">Reference proteome</keyword>
<dbReference type="Pfam" id="PF11192">
    <property type="entry name" value="DUF2977"/>
    <property type="match status" value="1"/>
</dbReference>
<reference evidence="1" key="1">
    <citation type="submission" date="2022-05" db="EMBL/GenBank/DDBJ databases">
        <title>Comparative genomics of Staphylococcus equorum isolates.</title>
        <authorList>
            <person name="Luelf R.H."/>
        </authorList>
    </citation>
    <scope>NUCLEOTIDE SEQUENCE</scope>
    <source>
        <strain evidence="1">TMW 2.2497</strain>
    </source>
</reference>
<proteinExistence type="predicted"/>
<dbReference type="InterPro" id="IPR021358">
    <property type="entry name" value="DUF2977"/>
</dbReference>
<protein>
    <submittedName>
        <fullName evidence="1">DUF2977 domain-containing protein</fullName>
    </submittedName>
</protein>
<name>A0A9X4LBC2_9STAP</name>
<dbReference type="AlphaFoldDB" id="A0A9X4LBC2"/>
<evidence type="ECO:0000313" key="1">
    <source>
        <dbReference type="EMBL" id="MDG0847284.1"/>
    </source>
</evidence>
<organism evidence="1 2">
    <name type="scientific">Staphylococcus equorum</name>
    <dbReference type="NCBI Taxonomy" id="246432"/>
    <lineage>
        <taxon>Bacteria</taxon>
        <taxon>Bacillati</taxon>
        <taxon>Bacillota</taxon>
        <taxon>Bacilli</taxon>
        <taxon>Bacillales</taxon>
        <taxon>Staphylococcaceae</taxon>
        <taxon>Staphylococcus</taxon>
    </lineage>
</organism>
<dbReference type="Proteomes" id="UP001152422">
    <property type="component" value="Unassembled WGS sequence"/>
</dbReference>
<comment type="caution">
    <text evidence="1">The sequence shown here is derived from an EMBL/GenBank/DDBJ whole genome shotgun (WGS) entry which is preliminary data.</text>
</comment>